<protein>
    <recommendedName>
        <fullName evidence="5">CTCK domain-containing protein</fullName>
    </recommendedName>
</protein>
<evidence type="ECO:0000313" key="7">
    <source>
        <dbReference type="Proteomes" id="UP000314983"/>
    </source>
</evidence>
<dbReference type="SMART" id="SM00041">
    <property type="entry name" value="CT"/>
    <property type="match status" value="1"/>
</dbReference>
<sequence length="105" mass="11740">VSKSSTFLESNGCRTTKQVEMTTCEGNCRTSSVYSMQAKTVQHSCSCCQELATSKKEAELLCPDGSTAIHSYIFIEKCGCLETECTVKETAAGRQQRRRRWSRLE</sequence>
<dbReference type="InterPro" id="IPR029034">
    <property type="entry name" value="Cystine-knot_cytokine"/>
</dbReference>
<dbReference type="PROSITE" id="PS01185">
    <property type="entry name" value="CTCK_1"/>
    <property type="match status" value="1"/>
</dbReference>
<proteinExistence type="predicted"/>
<dbReference type="Gene3D" id="2.10.90.10">
    <property type="entry name" value="Cystine-knot cytokines"/>
    <property type="match status" value="1"/>
</dbReference>
<dbReference type="InterPro" id="IPR050780">
    <property type="entry name" value="Mucin_vWF_Thrombospondin_sf"/>
</dbReference>
<reference evidence="6" key="3">
    <citation type="submission" date="2020-05" db="EMBL/GenBank/DDBJ databases">
        <title>Electrophorus electricus (electric eel) genome, fEleEle1, primary haplotype.</title>
        <authorList>
            <person name="Myers G."/>
            <person name="Meyer A."/>
            <person name="Fedrigo O."/>
            <person name="Formenti G."/>
            <person name="Rhie A."/>
            <person name="Tracey A."/>
            <person name="Sims Y."/>
            <person name="Jarvis E.D."/>
        </authorList>
    </citation>
    <scope>NUCLEOTIDE SEQUENCE [LARGE SCALE GENOMIC DNA]</scope>
</reference>
<keyword evidence="2" id="KW-0964">Secreted</keyword>
<feature type="disulfide bond" evidence="4">
    <location>
        <begin position="13"/>
        <end position="62"/>
    </location>
</feature>
<feature type="disulfide bond" evidence="4">
    <location>
        <begin position="24"/>
        <end position="78"/>
    </location>
</feature>
<comment type="subcellular location">
    <subcellularLocation>
        <location evidence="1">Secreted</location>
    </subcellularLocation>
</comment>
<organism evidence="6 7">
    <name type="scientific">Electrophorus electricus</name>
    <name type="common">Electric eel</name>
    <name type="synonym">Gymnotus electricus</name>
    <dbReference type="NCBI Taxonomy" id="8005"/>
    <lineage>
        <taxon>Eukaryota</taxon>
        <taxon>Metazoa</taxon>
        <taxon>Chordata</taxon>
        <taxon>Craniata</taxon>
        <taxon>Vertebrata</taxon>
        <taxon>Euteleostomi</taxon>
        <taxon>Actinopterygii</taxon>
        <taxon>Neopterygii</taxon>
        <taxon>Teleostei</taxon>
        <taxon>Ostariophysi</taxon>
        <taxon>Gymnotiformes</taxon>
        <taxon>Gymnotoidei</taxon>
        <taxon>Gymnotidae</taxon>
        <taxon>Electrophorus</taxon>
    </lineage>
</organism>
<evidence type="ECO:0000313" key="6">
    <source>
        <dbReference type="Ensembl" id="ENSEEEP00000007514.1"/>
    </source>
</evidence>
<evidence type="ECO:0000256" key="2">
    <source>
        <dbReference type="ARBA" id="ARBA00022525"/>
    </source>
</evidence>
<dbReference type="GO" id="GO:0031012">
    <property type="term" value="C:extracellular matrix"/>
    <property type="evidence" value="ECO:0007669"/>
    <property type="project" value="TreeGrafter"/>
</dbReference>
<evidence type="ECO:0000259" key="5">
    <source>
        <dbReference type="PROSITE" id="PS01225"/>
    </source>
</evidence>
<dbReference type="PROSITE" id="PS01225">
    <property type="entry name" value="CTCK_2"/>
    <property type="match status" value="1"/>
</dbReference>
<comment type="caution">
    <text evidence="4">Lacks conserved residue(s) required for the propagation of feature annotation.</text>
</comment>
<evidence type="ECO:0000256" key="1">
    <source>
        <dbReference type="ARBA" id="ARBA00004613"/>
    </source>
</evidence>
<reference evidence="7" key="1">
    <citation type="journal article" date="2014" name="Science">
        <title>Nonhuman genetics. Genomic basis for the convergent evolution of electric organs.</title>
        <authorList>
            <person name="Gallant J.R."/>
            <person name="Traeger L.L."/>
            <person name="Volkening J.D."/>
            <person name="Moffett H."/>
            <person name="Chen P.H."/>
            <person name="Novina C.D."/>
            <person name="Phillips G.N.Jr."/>
            <person name="Anand R."/>
            <person name="Wells G.B."/>
            <person name="Pinch M."/>
            <person name="Guth R."/>
            <person name="Unguez G.A."/>
            <person name="Albert J.S."/>
            <person name="Zakon H.H."/>
            <person name="Samanta M.P."/>
            <person name="Sussman M.R."/>
        </authorList>
    </citation>
    <scope>NUCLEOTIDE SEQUENCE [LARGE SCALE GENOMIC DNA]</scope>
</reference>
<dbReference type="Ensembl" id="ENSEEET00000007615.2">
    <property type="protein sequence ID" value="ENSEEEP00000007514.1"/>
    <property type="gene ID" value="ENSEEEG00000003928.2"/>
</dbReference>
<accession>A0A4W4E6S9</accession>
<feature type="domain" description="CTCK" evidence="5">
    <location>
        <begin position="1"/>
        <end position="86"/>
    </location>
</feature>
<dbReference type="AlphaFoldDB" id="A0A4W4E6S9"/>
<evidence type="ECO:0000256" key="4">
    <source>
        <dbReference type="PROSITE-ProRule" id="PRU00039"/>
    </source>
</evidence>
<dbReference type="GO" id="GO:0005615">
    <property type="term" value="C:extracellular space"/>
    <property type="evidence" value="ECO:0007669"/>
    <property type="project" value="TreeGrafter"/>
</dbReference>
<dbReference type="Pfam" id="PF00007">
    <property type="entry name" value="Cys_knot"/>
    <property type="match status" value="1"/>
</dbReference>
<feature type="disulfide bond" evidence="4">
    <location>
        <begin position="28"/>
        <end position="80"/>
    </location>
</feature>
<dbReference type="PANTHER" id="PTHR11339:SF386">
    <property type="entry name" value="HEMOLECTIN, ISOFORM A"/>
    <property type="match status" value="1"/>
</dbReference>
<name>A0A4W4E6S9_ELEEL</name>
<dbReference type="InterPro" id="IPR006208">
    <property type="entry name" value="Glyco_hormone_CN"/>
</dbReference>
<dbReference type="PANTHER" id="PTHR11339">
    <property type="entry name" value="EXTRACELLULAR MATRIX GLYCOPROTEIN RELATED"/>
    <property type="match status" value="1"/>
</dbReference>
<dbReference type="GeneTree" id="ENSGT01150000287025"/>
<dbReference type="SUPFAM" id="SSF57501">
    <property type="entry name" value="Cystine-knot cytokines"/>
    <property type="match status" value="1"/>
</dbReference>
<dbReference type="OMA" id="CTETECT"/>
<reference evidence="6" key="5">
    <citation type="submission" date="2025-09" db="UniProtKB">
        <authorList>
            <consortium name="Ensembl"/>
        </authorList>
    </citation>
    <scope>IDENTIFICATION</scope>
</reference>
<keyword evidence="7" id="KW-1185">Reference proteome</keyword>
<dbReference type="Proteomes" id="UP000314983">
    <property type="component" value="Chromosome 1"/>
</dbReference>
<reference evidence="7" key="2">
    <citation type="journal article" date="2017" name="Sci. Adv.">
        <title>A tail of two voltages: Proteomic comparison of the three electric organs of the electric eel.</title>
        <authorList>
            <person name="Traeger L.L."/>
            <person name="Sabat G."/>
            <person name="Barrett-Wilt G.A."/>
            <person name="Wells G.B."/>
            <person name="Sussman M.R."/>
        </authorList>
    </citation>
    <scope>NUCLEOTIDE SEQUENCE [LARGE SCALE GENOMIC DNA]</scope>
</reference>
<dbReference type="InterPro" id="IPR006207">
    <property type="entry name" value="Cys_knot_C"/>
</dbReference>
<reference evidence="6" key="4">
    <citation type="submission" date="2025-08" db="UniProtKB">
        <authorList>
            <consortium name="Ensembl"/>
        </authorList>
    </citation>
    <scope>IDENTIFICATION</scope>
</reference>
<evidence type="ECO:0000256" key="3">
    <source>
        <dbReference type="ARBA" id="ARBA00023157"/>
    </source>
</evidence>
<keyword evidence="3 4" id="KW-1015">Disulfide bond</keyword>
<dbReference type="STRING" id="8005.ENSEEEP00000007514"/>